<dbReference type="AlphaFoldDB" id="A0A7C2YVH4"/>
<comment type="subunit">
    <text evidence="3 6">Homotrimer; associates with NifD.</text>
</comment>
<sequence>MGVLNDLKNLRDAEDFFRYFGLEYDERIVKPYRLHILKMFSIYMEEVLRTTENVEDESLYDKLKECLKRAYQDFLTSSPIEKRLFKVHKDAVKSFLVNIEIKKR</sequence>
<comment type="similarity">
    <text evidence="2 6">Belongs to the NifW family.</text>
</comment>
<evidence type="ECO:0000256" key="4">
    <source>
        <dbReference type="ARBA" id="ARBA00016274"/>
    </source>
</evidence>
<organism evidence="7">
    <name type="scientific">Hydrogenobacter sp</name>
    <dbReference type="NCBI Taxonomy" id="2152829"/>
    <lineage>
        <taxon>Bacteria</taxon>
        <taxon>Pseudomonadati</taxon>
        <taxon>Aquificota</taxon>
        <taxon>Aquificia</taxon>
        <taxon>Aquificales</taxon>
        <taxon>Aquificaceae</taxon>
        <taxon>Hydrogenobacter</taxon>
    </lineage>
</organism>
<dbReference type="PIRSF" id="PIRSF005790">
    <property type="entry name" value="NifW"/>
    <property type="match status" value="1"/>
</dbReference>
<gene>
    <name evidence="6" type="primary">nifW</name>
    <name evidence="7" type="ORF">ENO47_02095</name>
</gene>
<dbReference type="InterPro" id="IPR004893">
    <property type="entry name" value="NifW"/>
</dbReference>
<accession>A0A7C2YVH4</accession>
<name>A0A7C2YVH4_9AQUI</name>
<dbReference type="HAMAP" id="MF_00529">
    <property type="entry name" value="NifW"/>
    <property type="match status" value="1"/>
</dbReference>
<proteinExistence type="inferred from homology"/>
<reference evidence="7" key="1">
    <citation type="journal article" date="2020" name="mSystems">
        <title>Genome- and Community-Level Interaction Insights into Carbon Utilization and Element Cycling Functions of Hydrothermarchaeota in Hydrothermal Sediment.</title>
        <authorList>
            <person name="Zhou Z."/>
            <person name="Liu Y."/>
            <person name="Xu W."/>
            <person name="Pan J."/>
            <person name="Luo Z.H."/>
            <person name="Li M."/>
        </authorList>
    </citation>
    <scope>NUCLEOTIDE SEQUENCE [LARGE SCALE GENOMIC DNA]</scope>
    <source>
        <strain evidence="7">SpSt-132</strain>
    </source>
</reference>
<evidence type="ECO:0000256" key="5">
    <source>
        <dbReference type="ARBA" id="ARBA00023231"/>
    </source>
</evidence>
<evidence type="ECO:0000313" key="7">
    <source>
        <dbReference type="EMBL" id="HEW45451.1"/>
    </source>
</evidence>
<dbReference type="Pfam" id="PF03206">
    <property type="entry name" value="NifW"/>
    <property type="match status" value="1"/>
</dbReference>
<evidence type="ECO:0000256" key="3">
    <source>
        <dbReference type="ARBA" id="ARBA00011284"/>
    </source>
</evidence>
<keyword evidence="5 6" id="KW-0535">Nitrogen fixation</keyword>
<dbReference type="EMBL" id="DSFP01000027">
    <property type="protein sequence ID" value="HEW45451.1"/>
    <property type="molecule type" value="Genomic_DNA"/>
</dbReference>
<protein>
    <recommendedName>
        <fullName evidence="4 6">Nitrogenase-stabilizing/protective protein NifW</fullName>
    </recommendedName>
</protein>
<comment type="function">
    <text evidence="1 6">May protect the nitrogenase Fe-Mo protein from oxidative damage.</text>
</comment>
<comment type="caution">
    <text evidence="7">The sequence shown here is derived from an EMBL/GenBank/DDBJ whole genome shotgun (WGS) entry which is preliminary data.</text>
</comment>
<evidence type="ECO:0000256" key="6">
    <source>
        <dbReference type="HAMAP-Rule" id="MF_00529"/>
    </source>
</evidence>
<evidence type="ECO:0000256" key="1">
    <source>
        <dbReference type="ARBA" id="ARBA00002247"/>
    </source>
</evidence>
<dbReference type="GO" id="GO:0009399">
    <property type="term" value="P:nitrogen fixation"/>
    <property type="evidence" value="ECO:0007669"/>
    <property type="project" value="UniProtKB-UniRule"/>
</dbReference>
<evidence type="ECO:0000256" key="2">
    <source>
        <dbReference type="ARBA" id="ARBA00008351"/>
    </source>
</evidence>